<protein>
    <submittedName>
        <fullName evidence="3">Conserved domain protein</fullName>
    </submittedName>
</protein>
<dbReference type="AlphaFoldDB" id="A0A0N5DAD7"/>
<reference evidence="3" key="1">
    <citation type="submission" date="2017-02" db="UniProtKB">
        <authorList>
            <consortium name="WormBaseParasite"/>
        </authorList>
    </citation>
    <scope>IDENTIFICATION</scope>
</reference>
<dbReference type="EMBL" id="UYYF01004981">
    <property type="protein sequence ID" value="VDN07798.1"/>
    <property type="molecule type" value="Genomic_DNA"/>
</dbReference>
<dbReference type="Proteomes" id="UP000276776">
    <property type="component" value="Unassembled WGS sequence"/>
</dbReference>
<gene>
    <name evidence="1" type="ORF">TCLT_LOCUS10121</name>
</gene>
<reference evidence="1 2" key="2">
    <citation type="submission" date="2018-11" db="EMBL/GenBank/DDBJ databases">
        <authorList>
            <consortium name="Pathogen Informatics"/>
        </authorList>
    </citation>
    <scope>NUCLEOTIDE SEQUENCE [LARGE SCALE GENOMIC DNA]</scope>
</reference>
<proteinExistence type="predicted"/>
<accession>A0A0N5DAD7</accession>
<evidence type="ECO:0000313" key="2">
    <source>
        <dbReference type="Proteomes" id="UP000276776"/>
    </source>
</evidence>
<dbReference type="WBParaSite" id="TCLT_0001013201-mRNA-1">
    <property type="protein sequence ID" value="TCLT_0001013201-mRNA-1"/>
    <property type="gene ID" value="TCLT_0001013201"/>
</dbReference>
<organism evidence="3">
    <name type="scientific">Thelazia callipaeda</name>
    <name type="common">Oriental eyeworm</name>
    <name type="synonym">Parasitic nematode</name>
    <dbReference type="NCBI Taxonomy" id="103827"/>
    <lineage>
        <taxon>Eukaryota</taxon>
        <taxon>Metazoa</taxon>
        <taxon>Ecdysozoa</taxon>
        <taxon>Nematoda</taxon>
        <taxon>Chromadorea</taxon>
        <taxon>Rhabditida</taxon>
        <taxon>Spirurina</taxon>
        <taxon>Spiruromorpha</taxon>
        <taxon>Thelazioidea</taxon>
        <taxon>Thelaziidae</taxon>
        <taxon>Thelazia</taxon>
    </lineage>
</organism>
<sequence length="64" mass="7400">MRKIMLKNEKESERLRVGDTSRGVQMRDKMAPSPHYKGKTEDLGYDTLGWKDFSARDGSFVDAY</sequence>
<keyword evidence="2" id="KW-1185">Reference proteome</keyword>
<evidence type="ECO:0000313" key="1">
    <source>
        <dbReference type="EMBL" id="VDN07798.1"/>
    </source>
</evidence>
<name>A0A0N5DAD7_THECL</name>
<evidence type="ECO:0000313" key="3">
    <source>
        <dbReference type="WBParaSite" id="TCLT_0001013201-mRNA-1"/>
    </source>
</evidence>